<dbReference type="InterPro" id="IPR003661">
    <property type="entry name" value="HisK_dim/P_dom"/>
</dbReference>
<dbReference type="Pfam" id="PF00512">
    <property type="entry name" value="HisKA"/>
    <property type="match status" value="1"/>
</dbReference>
<dbReference type="InterPro" id="IPR000014">
    <property type="entry name" value="PAS"/>
</dbReference>
<dbReference type="PRINTS" id="PR00344">
    <property type="entry name" value="BCTRLSENSOR"/>
</dbReference>
<sequence>MQSDPAQAWTPSESERLEVLRMLDLLDGQPVSTLDALVQAARAATGRRIALVSLVDDQAAHHVSRDGLDTLSTPKALAFCSLAIRSDEFYEISDLRVDPRFAQHPLVDTAQGLRHYAAAQLRVDGHALGTLCVLDHEPGPLPLQARATLLCLAEAAAQWLDLQHRHRRLENQAERLVDLVRAAGDWAWESDEHDRLIWIDGELLRITGLDPAELLGQPMQREPLVDGGGQELPQGGDLLQVLERRQAFSRLVTAMDCPRGRLLVSRSAQPVFDLQGRFRGYRGSARDITARVERDKLWRDRAALEAVHRSRSAFLSRVSHELRTPLNAILGFTQLMAMDTQHPLAAPQAQRLDGVRRAGQHLLELVDDVLEVVRLGQGGRQLASVALALAPLATRAMQPLQAMADLAQVTVRVDIDPALQVLGDETGIGQVLGHLLSNAIKYNRPGGRVRLAASRQGPWVRLTVEDTGIGLAPGELQQLFQPFQRAGAERRRVPGSGLGLVLVRELVGAMRGQVDATSTAGVGSCFSVELPAPEGAAAPATAQPRPARRVLYIEDEPLNVLLMQEVFKARPEWELRVGRDGEEGLTLAQSWQPHLALIDMNLPDMNGLEVLRRLRADERTRTLRCVALSADAMSEQVQSARAAGFDDYWTKPIDLNHLLDAVGRAIDGA</sequence>
<dbReference type="Gene3D" id="3.30.565.10">
    <property type="entry name" value="Histidine kinase-like ATPase, C-terminal domain"/>
    <property type="match status" value="1"/>
</dbReference>
<dbReference type="CDD" id="cd00130">
    <property type="entry name" value="PAS"/>
    <property type="match status" value="1"/>
</dbReference>
<dbReference type="EC" id="2.7.13.3" evidence="2"/>
<dbReference type="PANTHER" id="PTHR43047">
    <property type="entry name" value="TWO-COMPONENT HISTIDINE PROTEIN KINASE"/>
    <property type="match status" value="1"/>
</dbReference>
<dbReference type="RefSeq" id="WP_210856349.1">
    <property type="nucleotide sequence ID" value="NZ_JAGQDD010000018.1"/>
</dbReference>
<dbReference type="EMBL" id="JAGQDD010000018">
    <property type="protein sequence ID" value="MBQ0932638.1"/>
    <property type="molecule type" value="Genomic_DNA"/>
</dbReference>
<dbReference type="Pfam" id="PF02518">
    <property type="entry name" value="HATPase_c"/>
    <property type="match status" value="1"/>
</dbReference>
<dbReference type="Pfam" id="PF08448">
    <property type="entry name" value="PAS_4"/>
    <property type="match status" value="1"/>
</dbReference>
<organism evidence="10 11">
    <name type="scientific">Ideonella alba</name>
    <dbReference type="NCBI Taxonomy" id="2824118"/>
    <lineage>
        <taxon>Bacteria</taxon>
        <taxon>Pseudomonadati</taxon>
        <taxon>Pseudomonadota</taxon>
        <taxon>Betaproteobacteria</taxon>
        <taxon>Burkholderiales</taxon>
        <taxon>Sphaerotilaceae</taxon>
        <taxon>Ideonella</taxon>
    </lineage>
</organism>
<dbReference type="Pfam" id="PF00072">
    <property type="entry name" value="Response_reg"/>
    <property type="match status" value="1"/>
</dbReference>
<dbReference type="InterPro" id="IPR011006">
    <property type="entry name" value="CheY-like_superfamily"/>
</dbReference>
<dbReference type="InterPro" id="IPR004358">
    <property type="entry name" value="Sig_transdc_His_kin-like_C"/>
</dbReference>
<keyword evidence="3 6" id="KW-0597">Phosphoprotein</keyword>
<dbReference type="PROSITE" id="PS50109">
    <property type="entry name" value="HIS_KIN"/>
    <property type="match status" value="1"/>
</dbReference>
<reference evidence="10 11" key="1">
    <citation type="submission" date="2021-04" db="EMBL/GenBank/DDBJ databases">
        <title>The genome sequence of Ideonella sp. 3Y2.</title>
        <authorList>
            <person name="Liu Y."/>
        </authorList>
    </citation>
    <scope>NUCLEOTIDE SEQUENCE [LARGE SCALE GENOMIC DNA]</scope>
    <source>
        <strain evidence="10 11">3Y2</strain>
    </source>
</reference>
<comment type="catalytic activity">
    <reaction evidence="1">
        <text>ATP + protein L-histidine = ADP + protein N-phospho-L-histidine.</text>
        <dbReference type="EC" id="2.7.13.3"/>
    </reaction>
</comment>
<comment type="caution">
    <text evidence="10">The sequence shown here is derived from an EMBL/GenBank/DDBJ whole genome shotgun (WGS) entry which is preliminary data.</text>
</comment>
<dbReference type="Gene3D" id="3.30.450.40">
    <property type="match status" value="1"/>
</dbReference>
<dbReference type="InterPro" id="IPR013656">
    <property type="entry name" value="PAS_4"/>
</dbReference>
<evidence type="ECO:0000256" key="2">
    <source>
        <dbReference type="ARBA" id="ARBA00012438"/>
    </source>
</evidence>
<evidence type="ECO:0000259" key="7">
    <source>
        <dbReference type="PROSITE" id="PS50109"/>
    </source>
</evidence>
<gene>
    <name evidence="10" type="ORF">KAK03_19340</name>
</gene>
<dbReference type="AlphaFoldDB" id="A0A940YBQ3"/>
<keyword evidence="5" id="KW-0418">Kinase</keyword>
<dbReference type="InterPro" id="IPR003018">
    <property type="entry name" value="GAF"/>
</dbReference>
<dbReference type="InterPro" id="IPR003594">
    <property type="entry name" value="HATPase_dom"/>
</dbReference>
<evidence type="ECO:0000256" key="5">
    <source>
        <dbReference type="ARBA" id="ARBA00022777"/>
    </source>
</evidence>
<feature type="domain" description="Response regulatory" evidence="8">
    <location>
        <begin position="549"/>
        <end position="666"/>
    </location>
</feature>
<evidence type="ECO:0000313" key="11">
    <source>
        <dbReference type="Proteomes" id="UP000676246"/>
    </source>
</evidence>
<keyword evidence="4" id="KW-0808">Transferase</keyword>
<dbReference type="CDD" id="cd00082">
    <property type="entry name" value="HisKA"/>
    <property type="match status" value="1"/>
</dbReference>
<dbReference type="PROSITE" id="PS50112">
    <property type="entry name" value="PAS"/>
    <property type="match status" value="1"/>
</dbReference>
<feature type="modified residue" description="4-aspartylphosphate" evidence="6">
    <location>
        <position position="599"/>
    </location>
</feature>
<dbReference type="SMART" id="SM00388">
    <property type="entry name" value="HisKA"/>
    <property type="match status" value="1"/>
</dbReference>
<dbReference type="InterPro" id="IPR029016">
    <property type="entry name" value="GAF-like_dom_sf"/>
</dbReference>
<dbReference type="InterPro" id="IPR001789">
    <property type="entry name" value="Sig_transdc_resp-reg_receiver"/>
</dbReference>
<dbReference type="SUPFAM" id="SSF47384">
    <property type="entry name" value="Homodimeric domain of signal transducing histidine kinase"/>
    <property type="match status" value="1"/>
</dbReference>
<dbReference type="InterPro" id="IPR005467">
    <property type="entry name" value="His_kinase_dom"/>
</dbReference>
<evidence type="ECO:0000256" key="6">
    <source>
        <dbReference type="PROSITE-ProRule" id="PRU00169"/>
    </source>
</evidence>
<dbReference type="NCBIfam" id="TIGR00229">
    <property type="entry name" value="sensory_box"/>
    <property type="match status" value="1"/>
</dbReference>
<dbReference type="InterPro" id="IPR036097">
    <property type="entry name" value="HisK_dim/P_sf"/>
</dbReference>
<evidence type="ECO:0000313" key="10">
    <source>
        <dbReference type="EMBL" id="MBQ0932638.1"/>
    </source>
</evidence>
<dbReference type="PANTHER" id="PTHR43047:SF64">
    <property type="entry name" value="HISTIDINE KINASE CONTAINING CHEY-HOMOLOGOUS RECEIVER DOMAIN AND PAS DOMAIN-RELATED"/>
    <property type="match status" value="1"/>
</dbReference>
<keyword evidence="11" id="KW-1185">Reference proteome</keyword>
<dbReference type="Gene3D" id="1.10.287.130">
    <property type="match status" value="1"/>
</dbReference>
<dbReference type="PROSITE" id="PS50110">
    <property type="entry name" value="RESPONSE_REGULATORY"/>
    <property type="match status" value="1"/>
</dbReference>
<dbReference type="SUPFAM" id="SSF52172">
    <property type="entry name" value="CheY-like"/>
    <property type="match status" value="1"/>
</dbReference>
<dbReference type="Gene3D" id="3.40.50.2300">
    <property type="match status" value="1"/>
</dbReference>
<evidence type="ECO:0000256" key="1">
    <source>
        <dbReference type="ARBA" id="ARBA00000085"/>
    </source>
</evidence>
<dbReference type="Proteomes" id="UP000676246">
    <property type="component" value="Unassembled WGS sequence"/>
</dbReference>
<dbReference type="GO" id="GO:0000155">
    <property type="term" value="F:phosphorelay sensor kinase activity"/>
    <property type="evidence" value="ECO:0007669"/>
    <property type="project" value="InterPro"/>
</dbReference>
<evidence type="ECO:0000259" key="9">
    <source>
        <dbReference type="PROSITE" id="PS50112"/>
    </source>
</evidence>
<name>A0A940YBQ3_9BURK</name>
<accession>A0A940YBQ3</accession>
<dbReference type="InterPro" id="IPR036890">
    <property type="entry name" value="HATPase_C_sf"/>
</dbReference>
<dbReference type="Pfam" id="PF01590">
    <property type="entry name" value="GAF"/>
    <property type="match status" value="1"/>
</dbReference>
<protein>
    <recommendedName>
        <fullName evidence="2">histidine kinase</fullName>
        <ecNumber evidence="2">2.7.13.3</ecNumber>
    </recommendedName>
</protein>
<evidence type="ECO:0000256" key="3">
    <source>
        <dbReference type="ARBA" id="ARBA00022553"/>
    </source>
</evidence>
<dbReference type="SMART" id="SM00387">
    <property type="entry name" value="HATPase_c"/>
    <property type="match status" value="1"/>
</dbReference>
<feature type="domain" description="PAS" evidence="9">
    <location>
        <begin position="172"/>
        <end position="217"/>
    </location>
</feature>
<evidence type="ECO:0000259" key="8">
    <source>
        <dbReference type="PROSITE" id="PS50110"/>
    </source>
</evidence>
<dbReference type="InterPro" id="IPR035965">
    <property type="entry name" value="PAS-like_dom_sf"/>
</dbReference>
<dbReference type="SUPFAM" id="SSF55785">
    <property type="entry name" value="PYP-like sensor domain (PAS domain)"/>
    <property type="match status" value="1"/>
</dbReference>
<feature type="domain" description="Histidine kinase" evidence="7">
    <location>
        <begin position="317"/>
        <end position="534"/>
    </location>
</feature>
<dbReference type="SUPFAM" id="SSF55781">
    <property type="entry name" value="GAF domain-like"/>
    <property type="match status" value="1"/>
</dbReference>
<dbReference type="SUPFAM" id="SSF55874">
    <property type="entry name" value="ATPase domain of HSP90 chaperone/DNA topoisomerase II/histidine kinase"/>
    <property type="match status" value="1"/>
</dbReference>
<evidence type="ECO:0000256" key="4">
    <source>
        <dbReference type="ARBA" id="ARBA00022679"/>
    </source>
</evidence>
<dbReference type="SMART" id="SM00448">
    <property type="entry name" value="REC"/>
    <property type="match status" value="1"/>
</dbReference>
<dbReference type="Gene3D" id="3.30.450.20">
    <property type="entry name" value="PAS domain"/>
    <property type="match status" value="1"/>
</dbReference>
<proteinExistence type="predicted"/>